<dbReference type="GO" id="GO:0000398">
    <property type="term" value="P:mRNA splicing, via spliceosome"/>
    <property type="evidence" value="ECO:0007669"/>
    <property type="project" value="TreeGrafter"/>
</dbReference>
<dbReference type="PANTHER" id="PTHR45880:SF1">
    <property type="entry name" value="RNA-BINDING MOTIF PROTEIN, X-LINKED 2"/>
    <property type="match status" value="1"/>
</dbReference>
<proteinExistence type="predicted"/>
<dbReference type="GO" id="GO:0005686">
    <property type="term" value="C:U2 snRNP"/>
    <property type="evidence" value="ECO:0007669"/>
    <property type="project" value="TreeGrafter"/>
</dbReference>
<dbReference type="PANTHER" id="PTHR45880">
    <property type="entry name" value="RNA-BINDING MOTIF PROTEIN, X-LINKED 2"/>
    <property type="match status" value="1"/>
</dbReference>
<dbReference type="InterPro" id="IPR051847">
    <property type="entry name" value="RNA_proc/Spliceosome_comp"/>
</dbReference>
<keyword evidence="1" id="KW-0694">RNA-binding</keyword>
<dbReference type="GO" id="GO:0071013">
    <property type="term" value="C:catalytic step 2 spliceosome"/>
    <property type="evidence" value="ECO:0007669"/>
    <property type="project" value="TreeGrafter"/>
</dbReference>
<organism evidence="2 3">
    <name type="scientific">Miscanthus lutarioriparius</name>
    <dbReference type="NCBI Taxonomy" id="422564"/>
    <lineage>
        <taxon>Eukaryota</taxon>
        <taxon>Viridiplantae</taxon>
        <taxon>Streptophyta</taxon>
        <taxon>Embryophyta</taxon>
        <taxon>Tracheophyta</taxon>
        <taxon>Spermatophyta</taxon>
        <taxon>Magnoliopsida</taxon>
        <taxon>Liliopsida</taxon>
        <taxon>Poales</taxon>
        <taxon>Poaceae</taxon>
        <taxon>PACMAD clade</taxon>
        <taxon>Panicoideae</taxon>
        <taxon>Andropogonodae</taxon>
        <taxon>Andropogoneae</taxon>
        <taxon>Saccharinae</taxon>
        <taxon>Miscanthus</taxon>
    </lineage>
</organism>
<accession>A0A811RKD5</accession>
<gene>
    <name evidence="2" type="ORF">NCGR_LOCUS54172</name>
</gene>
<dbReference type="EMBL" id="CAJGYO010000015">
    <property type="protein sequence ID" value="CAD6270882.1"/>
    <property type="molecule type" value="Genomic_DNA"/>
</dbReference>
<evidence type="ECO:0000313" key="3">
    <source>
        <dbReference type="Proteomes" id="UP000604825"/>
    </source>
</evidence>
<comment type="caution">
    <text evidence="2">The sequence shown here is derived from an EMBL/GenBank/DDBJ whole genome shotgun (WGS) entry which is preliminary data.</text>
</comment>
<dbReference type="AlphaFoldDB" id="A0A811RKD5"/>
<protein>
    <submittedName>
        <fullName evidence="2">Uncharacterized protein</fullName>
    </submittedName>
</protein>
<dbReference type="GO" id="GO:0071011">
    <property type="term" value="C:precatalytic spliceosome"/>
    <property type="evidence" value="ECO:0007669"/>
    <property type="project" value="TreeGrafter"/>
</dbReference>
<dbReference type="Proteomes" id="UP000604825">
    <property type="component" value="Unassembled WGS sequence"/>
</dbReference>
<keyword evidence="3" id="KW-1185">Reference proteome</keyword>
<evidence type="ECO:0000256" key="1">
    <source>
        <dbReference type="ARBA" id="ARBA00022884"/>
    </source>
</evidence>
<sequence length="68" mass="7744">MMSPLTLMKRAQVINQKDMLLGICDDVSWHTKLKDSTYIFGGGYPFDLTKGDLLTIFTQSQSFLQIIE</sequence>
<dbReference type="GO" id="GO:0003723">
    <property type="term" value="F:RNA binding"/>
    <property type="evidence" value="ECO:0007669"/>
    <property type="project" value="UniProtKB-KW"/>
</dbReference>
<dbReference type="OrthoDB" id="1716044at2759"/>
<reference evidence="2" key="1">
    <citation type="submission" date="2020-10" db="EMBL/GenBank/DDBJ databases">
        <authorList>
            <person name="Han B."/>
            <person name="Lu T."/>
            <person name="Zhao Q."/>
            <person name="Huang X."/>
            <person name="Zhao Y."/>
        </authorList>
    </citation>
    <scope>NUCLEOTIDE SEQUENCE</scope>
</reference>
<name>A0A811RKD5_9POAL</name>
<evidence type="ECO:0000313" key="2">
    <source>
        <dbReference type="EMBL" id="CAD6270882.1"/>
    </source>
</evidence>